<comment type="caution">
    <text evidence="1">The sequence shown here is derived from an EMBL/GenBank/DDBJ whole genome shotgun (WGS) entry which is preliminary data.</text>
</comment>
<dbReference type="InterPro" id="IPR022053">
    <property type="entry name" value="DUF3613"/>
</dbReference>
<dbReference type="AlphaFoldDB" id="A0A426QI48"/>
<evidence type="ECO:0000313" key="2">
    <source>
        <dbReference type="Proteomes" id="UP000287798"/>
    </source>
</evidence>
<protein>
    <submittedName>
        <fullName evidence="1">DUF3613 domain-containing protein</fullName>
    </submittedName>
</protein>
<proteinExistence type="predicted"/>
<dbReference type="Pfam" id="PF12266">
    <property type="entry name" value="DUF3613"/>
    <property type="match status" value="1"/>
</dbReference>
<dbReference type="Proteomes" id="UP000287798">
    <property type="component" value="Unassembled WGS sequence"/>
</dbReference>
<keyword evidence="2" id="KW-1185">Reference proteome</keyword>
<accession>A0A426QI48</accession>
<name>A0A426QI48_9GAMM</name>
<gene>
    <name evidence="1" type="ORF">D6C00_05400</name>
</gene>
<reference evidence="1 2" key="1">
    <citation type="journal article" date="2010" name="Int. J. Syst. Evol. Microbiol.">
        <title>Thiohalobacter thiocyanaticus gen. nov., sp. nov., a moderately halophilic, sulfur-oxidizing gammaproteobacterium from hypersaline lakes, that utilizes thiocyanate.</title>
        <authorList>
            <person name="Sorokin D.Y."/>
            <person name="Kovaleva O.L."/>
            <person name="Tourova T.P."/>
            <person name="Muyzer G."/>
        </authorList>
    </citation>
    <scope>NUCLEOTIDE SEQUENCE [LARGE SCALE GENOMIC DNA]</scope>
    <source>
        <strain evidence="1 2">Hrh1</strain>
    </source>
</reference>
<dbReference type="EMBL" id="QZMU01000001">
    <property type="protein sequence ID" value="RRQ21431.1"/>
    <property type="molecule type" value="Genomic_DNA"/>
</dbReference>
<evidence type="ECO:0000313" key="1">
    <source>
        <dbReference type="EMBL" id="RRQ21431.1"/>
    </source>
</evidence>
<sequence length="132" mass="14561">MNRSHNVMPVRSHWAMPKAGGCTGMLWRCVNNCRRSLVMMNRWIECPALAAGLLAVLLVGQPAVATSVRDAERSDGAGVRAWLELQASGRQAAPGPGQPGEAATRVWKRYLESFEYPIPETFFEQKDGFVSE</sequence>
<organism evidence="1 2">
    <name type="scientific">Thiohalobacter thiocyanaticus</name>
    <dbReference type="NCBI Taxonomy" id="585455"/>
    <lineage>
        <taxon>Bacteria</taxon>
        <taxon>Pseudomonadati</taxon>
        <taxon>Pseudomonadota</taxon>
        <taxon>Gammaproteobacteria</taxon>
        <taxon>Thiohalobacterales</taxon>
        <taxon>Thiohalobacteraceae</taxon>
        <taxon>Thiohalobacter</taxon>
    </lineage>
</organism>